<dbReference type="EMBL" id="JACKVK010000005">
    <property type="protein sequence ID" value="MCV7420703.1"/>
    <property type="molecule type" value="Genomic_DNA"/>
</dbReference>
<dbReference type="GO" id="GO:0016491">
    <property type="term" value="F:oxidoreductase activity"/>
    <property type="evidence" value="ECO:0007669"/>
    <property type="project" value="UniProtKB-KW"/>
</dbReference>
<evidence type="ECO:0000313" key="5">
    <source>
        <dbReference type="Proteomes" id="UP001141629"/>
    </source>
</evidence>
<gene>
    <name evidence="4" type="ORF">H7K45_09160</name>
</gene>
<evidence type="ECO:0000259" key="3">
    <source>
        <dbReference type="SMART" id="SM00822"/>
    </source>
</evidence>
<feature type="domain" description="Ketoreductase" evidence="3">
    <location>
        <begin position="2"/>
        <end position="191"/>
    </location>
</feature>
<evidence type="ECO:0000256" key="2">
    <source>
        <dbReference type="ARBA" id="ARBA00023002"/>
    </source>
</evidence>
<dbReference type="InterPro" id="IPR057326">
    <property type="entry name" value="KR_dom"/>
</dbReference>
<dbReference type="InterPro" id="IPR002347">
    <property type="entry name" value="SDR_fam"/>
</dbReference>
<keyword evidence="2" id="KW-0560">Oxidoreductase</keyword>
<proteinExistence type="inferred from homology"/>
<dbReference type="RefSeq" id="WP_263995478.1">
    <property type="nucleotide sequence ID" value="NZ_JACKVK010000005.1"/>
</dbReference>
<comment type="caution">
    <text evidence="4">The sequence shown here is derived from an EMBL/GenBank/DDBJ whole genome shotgun (WGS) entry which is preliminary data.</text>
</comment>
<evidence type="ECO:0000313" key="4">
    <source>
        <dbReference type="EMBL" id="MCV7420703.1"/>
    </source>
</evidence>
<protein>
    <submittedName>
        <fullName evidence="4">SDR family oxidoreductase</fullName>
    </submittedName>
</protein>
<dbReference type="SMART" id="SM00822">
    <property type="entry name" value="PKS_KR"/>
    <property type="match status" value="1"/>
</dbReference>
<dbReference type="InterPro" id="IPR036291">
    <property type="entry name" value="NAD(P)-bd_dom_sf"/>
</dbReference>
<reference evidence="4" key="1">
    <citation type="submission" date="2020-07" db="EMBL/GenBank/DDBJ databases">
        <authorList>
            <person name="Pettersson B.M.F."/>
            <person name="Behra P.R.K."/>
            <person name="Ramesh M."/>
            <person name="Das S."/>
            <person name="Dasgupta S."/>
            <person name="Kirsebom L.A."/>
        </authorList>
    </citation>
    <scope>NUCLEOTIDE SEQUENCE</scope>
    <source>
        <strain evidence="4">DSM 44838</strain>
    </source>
</reference>
<keyword evidence="5" id="KW-1185">Reference proteome</keyword>
<accession>A0A9X2YJU8</accession>
<dbReference type="Proteomes" id="UP001141629">
    <property type="component" value="Unassembled WGS sequence"/>
</dbReference>
<dbReference type="PRINTS" id="PR00081">
    <property type="entry name" value="GDHRDH"/>
</dbReference>
<dbReference type="Gene3D" id="3.40.50.720">
    <property type="entry name" value="NAD(P)-binding Rossmann-like Domain"/>
    <property type="match status" value="1"/>
</dbReference>
<dbReference type="SUPFAM" id="SSF51735">
    <property type="entry name" value="NAD(P)-binding Rossmann-fold domains"/>
    <property type="match status" value="1"/>
</dbReference>
<dbReference type="FunFam" id="3.40.50.720:FF:000084">
    <property type="entry name" value="Short-chain dehydrogenase reductase"/>
    <property type="match status" value="1"/>
</dbReference>
<dbReference type="Pfam" id="PF13561">
    <property type="entry name" value="adh_short_C2"/>
    <property type="match status" value="1"/>
</dbReference>
<reference evidence="4" key="2">
    <citation type="journal article" date="2022" name="BMC Genomics">
        <title>Comparative genome analysis of mycobacteria focusing on tRNA and non-coding RNA.</title>
        <authorList>
            <person name="Behra P.R.K."/>
            <person name="Pettersson B.M.F."/>
            <person name="Ramesh M."/>
            <person name="Das S."/>
            <person name="Dasgupta S."/>
            <person name="Kirsebom L.A."/>
        </authorList>
    </citation>
    <scope>NUCLEOTIDE SEQUENCE</scope>
    <source>
        <strain evidence="4">DSM 44838</strain>
    </source>
</reference>
<name>A0A9X2YJU8_9MYCO</name>
<evidence type="ECO:0000256" key="1">
    <source>
        <dbReference type="ARBA" id="ARBA00006484"/>
    </source>
</evidence>
<dbReference type="PANTHER" id="PTHR43639:SF1">
    <property type="entry name" value="SHORT-CHAIN DEHYDROGENASE_REDUCTASE FAMILY PROTEIN"/>
    <property type="match status" value="1"/>
</dbReference>
<dbReference type="PRINTS" id="PR00080">
    <property type="entry name" value="SDRFAMILY"/>
</dbReference>
<sequence length="247" mass="25883">MTIIVITGGSRGLGAATARACAQRGMGVVVTYNASPEAAMRVVDDITADGGTAVALPLDVANTASFVEFQDSLRAALRTTWQREDFDGLVNNAGYGEFTPIASVTEAQFDGLFNVHLKGPFFLTRTLLPLLADGGHIVNMTSATTRVATPGVAPYASFKGGLDVLTRYQAKEFGERGIRANSISPGPIRTELGGGLTDEFEAALAAQTALGRVGQPDEIGTMIASLLSDDNRWINAQTVEVAGGYVI</sequence>
<organism evidence="4 5">
    <name type="scientific">Mycobacterium yunnanensis</name>
    <dbReference type="NCBI Taxonomy" id="368477"/>
    <lineage>
        <taxon>Bacteria</taxon>
        <taxon>Bacillati</taxon>
        <taxon>Actinomycetota</taxon>
        <taxon>Actinomycetes</taxon>
        <taxon>Mycobacteriales</taxon>
        <taxon>Mycobacteriaceae</taxon>
        <taxon>Mycobacterium</taxon>
    </lineage>
</organism>
<dbReference type="AlphaFoldDB" id="A0A9X2YJU8"/>
<dbReference type="PANTHER" id="PTHR43639">
    <property type="entry name" value="OXIDOREDUCTASE, SHORT-CHAIN DEHYDROGENASE/REDUCTASE FAMILY (AFU_ORTHOLOGUE AFUA_5G02870)"/>
    <property type="match status" value="1"/>
</dbReference>
<comment type="similarity">
    <text evidence="1">Belongs to the short-chain dehydrogenases/reductases (SDR) family.</text>
</comment>